<comment type="caution">
    <text evidence="1">The sequence shown here is derived from an EMBL/GenBank/DDBJ whole genome shotgun (WGS) entry which is preliminary data.</text>
</comment>
<dbReference type="Pfam" id="PF04883">
    <property type="entry name" value="HK97-gp10_like"/>
    <property type="match status" value="1"/>
</dbReference>
<gene>
    <name evidence="1" type="ORF">H8718_16220</name>
</gene>
<name>A0A926IFN3_9FIRM</name>
<dbReference type="RefSeq" id="WP_249333787.1">
    <property type="nucleotide sequence ID" value="NZ_JACRSY010000036.1"/>
</dbReference>
<dbReference type="InterPro" id="IPR010064">
    <property type="entry name" value="HK97-gp10_tail"/>
</dbReference>
<organism evidence="1 2">
    <name type="scientific">Zhenhengia yiwuensis</name>
    <dbReference type="NCBI Taxonomy" id="2763666"/>
    <lineage>
        <taxon>Bacteria</taxon>
        <taxon>Bacillati</taxon>
        <taxon>Bacillota</taxon>
        <taxon>Clostridia</taxon>
        <taxon>Lachnospirales</taxon>
        <taxon>Lachnospiraceae</taxon>
        <taxon>Zhenhengia</taxon>
    </lineage>
</organism>
<evidence type="ECO:0000313" key="1">
    <source>
        <dbReference type="EMBL" id="MBC8581063.1"/>
    </source>
</evidence>
<dbReference type="EMBL" id="JACRSY010000036">
    <property type="protein sequence ID" value="MBC8581063.1"/>
    <property type="molecule type" value="Genomic_DNA"/>
</dbReference>
<evidence type="ECO:0000313" key="2">
    <source>
        <dbReference type="Proteomes" id="UP000655830"/>
    </source>
</evidence>
<sequence>MGSIANKLRAKANQLPDAIWFGLDRVGQKIENDAKKECPVDDGTLRADITHVVKRNEMQVTIGNTLEYAPYRHEGTGIYAIGGNGRKEVPWRYKDAEGKWHSTKGVKPKRYLLNAVRANQATILKILGEGARSQWMK</sequence>
<protein>
    <submittedName>
        <fullName evidence="1">HK97 gp10 family phage protein</fullName>
    </submittedName>
</protein>
<dbReference type="AlphaFoldDB" id="A0A926IFN3"/>
<keyword evidence="2" id="KW-1185">Reference proteome</keyword>
<reference evidence="1" key="1">
    <citation type="submission" date="2020-08" db="EMBL/GenBank/DDBJ databases">
        <title>Genome public.</title>
        <authorList>
            <person name="Liu C."/>
            <person name="Sun Q."/>
        </authorList>
    </citation>
    <scope>NUCLEOTIDE SEQUENCE</scope>
    <source>
        <strain evidence="1">NSJ-12</strain>
    </source>
</reference>
<dbReference type="Proteomes" id="UP000655830">
    <property type="component" value="Unassembled WGS sequence"/>
</dbReference>
<proteinExistence type="predicted"/>
<accession>A0A926IFN3</accession>